<name>A0A388KE96_CHABU</name>
<feature type="compositionally biased region" description="Basic and acidic residues" evidence="1">
    <location>
        <begin position="30"/>
        <end position="45"/>
    </location>
</feature>
<sequence>MSDELKERQVKTKEEADKMKDTIESAVQEAVRKQAEQKQSEDPAKEVCNPAVDAVTKAETVKRQLEQMRELQYDLAALKGAIHKTPVRSQFISPRPRSTSKKTPTKKTSAANGARTSRIRKALHTSKDPRRSAVRTSARRRILQGKQIMENMLNALQMEDLKQLCNKHNVKYRGMPQTRVALRKVPGVVVSITEDLHEQETMVKKSMGEAMTRIRPGRLKTQRRRTITTKLLRKLKSPLGRMLQGISNQHSGSKCRLQPFRIYRLQLCVI</sequence>
<dbReference type="Gramene" id="GBG68380">
    <property type="protein sequence ID" value="GBG68380"/>
    <property type="gene ID" value="CBR_g2923"/>
</dbReference>
<comment type="caution">
    <text evidence="2">The sequence shown here is derived from an EMBL/GenBank/DDBJ whole genome shotgun (WGS) entry which is preliminary data.</text>
</comment>
<evidence type="ECO:0000313" key="3">
    <source>
        <dbReference type="Proteomes" id="UP000265515"/>
    </source>
</evidence>
<evidence type="ECO:0000256" key="1">
    <source>
        <dbReference type="SAM" id="MobiDB-lite"/>
    </source>
</evidence>
<protein>
    <submittedName>
        <fullName evidence="2">Uncharacterized protein</fullName>
    </submittedName>
</protein>
<keyword evidence="3" id="KW-1185">Reference proteome</keyword>
<evidence type="ECO:0000313" key="2">
    <source>
        <dbReference type="EMBL" id="GBG68380.1"/>
    </source>
</evidence>
<gene>
    <name evidence="2" type="ORF">CBR_g2923</name>
</gene>
<feature type="region of interest" description="Disordered" evidence="1">
    <location>
        <begin position="1"/>
        <end position="21"/>
    </location>
</feature>
<feature type="region of interest" description="Disordered" evidence="1">
    <location>
        <begin position="29"/>
        <end position="48"/>
    </location>
</feature>
<dbReference type="AlphaFoldDB" id="A0A388KE96"/>
<accession>A0A388KE96</accession>
<feature type="region of interest" description="Disordered" evidence="1">
    <location>
        <begin position="89"/>
        <end position="138"/>
    </location>
</feature>
<organism evidence="2 3">
    <name type="scientific">Chara braunii</name>
    <name type="common">Braun's stonewort</name>
    <dbReference type="NCBI Taxonomy" id="69332"/>
    <lineage>
        <taxon>Eukaryota</taxon>
        <taxon>Viridiplantae</taxon>
        <taxon>Streptophyta</taxon>
        <taxon>Charophyceae</taxon>
        <taxon>Charales</taxon>
        <taxon>Characeae</taxon>
        <taxon>Chara</taxon>
    </lineage>
</organism>
<dbReference type="EMBL" id="BFEA01000099">
    <property type="protein sequence ID" value="GBG68380.1"/>
    <property type="molecule type" value="Genomic_DNA"/>
</dbReference>
<dbReference type="Proteomes" id="UP000265515">
    <property type="component" value="Unassembled WGS sequence"/>
</dbReference>
<reference evidence="2 3" key="1">
    <citation type="journal article" date="2018" name="Cell">
        <title>The Chara Genome: Secondary Complexity and Implications for Plant Terrestrialization.</title>
        <authorList>
            <person name="Nishiyama T."/>
            <person name="Sakayama H."/>
            <person name="Vries J.D."/>
            <person name="Buschmann H."/>
            <person name="Saint-Marcoux D."/>
            <person name="Ullrich K.K."/>
            <person name="Haas F.B."/>
            <person name="Vanderstraeten L."/>
            <person name="Becker D."/>
            <person name="Lang D."/>
            <person name="Vosolsobe S."/>
            <person name="Rombauts S."/>
            <person name="Wilhelmsson P.K.I."/>
            <person name="Janitza P."/>
            <person name="Kern R."/>
            <person name="Heyl A."/>
            <person name="Rumpler F."/>
            <person name="Villalobos L.I.A.C."/>
            <person name="Clay J.M."/>
            <person name="Skokan R."/>
            <person name="Toyoda A."/>
            <person name="Suzuki Y."/>
            <person name="Kagoshima H."/>
            <person name="Schijlen E."/>
            <person name="Tajeshwar N."/>
            <person name="Catarino B."/>
            <person name="Hetherington A.J."/>
            <person name="Saltykova A."/>
            <person name="Bonnot C."/>
            <person name="Breuninger H."/>
            <person name="Symeonidi A."/>
            <person name="Radhakrishnan G.V."/>
            <person name="Van Nieuwerburgh F."/>
            <person name="Deforce D."/>
            <person name="Chang C."/>
            <person name="Karol K.G."/>
            <person name="Hedrich R."/>
            <person name="Ulvskov P."/>
            <person name="Glockner G."/>
            <person name="Delwiche C.F."/>
            <person name="Petrasek J."/>
            <person name="Van de Peer Y."/>
            <person name="Friml J."/>
            <person name="Beilby M."/>
            <person name="Dolan L."/>
            <person name="Kohara Y."/>
            <person name="Sugano S."/>
            <person name="Fujiyama A."/>
            <person name="Delaux P.-M."/>
            <person name="Quint M."/>
            <person name="TheiBen G."/>
            <person name="Hagemann M."/>
            <person name="Harholt J."/>
            <person name="Dunand C."/>
            <person name="Zachgo S."/>
            <person name="Langdale J."/>
            <person name="Maumus F."/>
            <person name="Straeten D.V.D."/>
            <person name="Gould S.B."/>
            <person name="Rensing S.A."/>
        </authorList>
    </citation>
    <scope>NUCLEOTIDE SEQUENCE [LARGE SCALE GENOMIC DNA]</scope>
    <source>
        <strain evidence="2 3">S276</strain>
    </source>
</reference>
<proteinExistence type="predicted"/>